<dbReference type="RefSeq" id="WP_048691552.1">
    <property type="nucleotide sequence ID" value="NZ_KQ130487.1"/>
</dbReference>
<sequence>MNFKSMISALAIGFLFGCGLIVSQMVNPDKVINFLDLTGNWDPSLALVMVGALIVFGPIYWFVIRRSSKPKLADDFCLPTKKHLDSKLVIGAAIFGIGWGLMGICPGPAITNLASFDLSFILFTLSMLVGMKLAQLKR</sequence>
<comment type="caution">
    <text evidence="2">The sequence shown here is derived from an EMBL/GenBank/DDBJ whole genome shotgun (WGS) entry which is preliminary data.</text>
</comment>
<proteinExistence type="predicted"/>
<organism evidence="2 3">
    <name type="scientific">Catenovulum maritimum</name>
    <dbReference type="NCBI Taxonomy" id="1513271"/>
    <lineage>
        <taxon>Bacteria</taxon>
        <taxon>Pseudomonadati</taxon>
        <taxon>Pseudomonadota</taxon>
        <taxon>Gammaproteobacteria</taxon>
        <taxon>Alteromonadales</taxon>
        <taxon>Alteromonadaceae</taxon>
        <taxon>Catenovulum</taxon>
    </lineage>
</organism>
<reference evidence="2 3" key="1">
    <citation type="submission" date="2015-04" db="EMBL/GenBank/DDBJ databases">
        <title>Draft Genome Sequence of the Novel Agar-Digesting Marine Bacterium Q1.</title>
        <authorList>
            <person name="Li Y."/>
            <person name="Li D."/>
            <person name="Chen G."/>
            <person name="Du Z."/>
        </authorList>
    </citation>
    <scope>NUCLEOTIDE SEQUENCE [LARGE SCALE GENOMIC DNA]</scope>
    <source>
        <strain evidence="2 3">Q1</strain>
    </source>
</reference>
<protein>
    <recommendedName>
        <fullName evidence="4">Transporter</fullName>
    </recommendedName>
</protein>
<feature type="transmembrane region" description="Helical" evidence="1">
    <location>
        <begin position="116"/>
        <end position="134"/>
    </location>
</feature>
<evidence type="ECO:0000313" key="2">
    <source>
        <dbReference type="EMBL" id="KMT65692.1"/>
    </source>
</evidence>
<dbReference type="PATRIC" id="fig|1513271.3.peg.1700"/>
<feature type="transmembrane region" description="Helical" evidence="1">
    <location>
        <begin position="44"/>
        <end position="63"/>
    </location>
</feature>
<feature type="transmembrane region" description="Helical" evidence="1">
    <location>
        <begin position="88"/>
        <end position="110"/>
    </location>
</feature>
<gene>
    <name evidence="2" type="ORF">XM47_08340</name>
</gene>
<dbReference type="OrthoDB" id="9790409at2"/>
<accession>A0A0J8GSI3</accession>
<dbReference type="STRING" id="1513271.XM47_08340"/>
<name>A0A0J8GSI3_9ALTE</name>
<dbReference type="AlphaFoldDB" id="A0A0J8GSI3"/>
<dbReference type="InterPro" id="IPR046513">
    <property type="entry name" value="DUF6691"/>
</dbReference>
<evidence type="ECO:0000256" key="1">
    <source>
        <dbReference type="SAM" id="Phobius"/>
    </source>
</evidence>
<keyword evidence="1" id="KW-0812">Transmembrane</keyword>
<dbReference type="EMBL" id="LAZL01000010">
    <property type="protein sequence ID" value="KMT65692.1"/>
    <property type="molecule type" value="Genomic_DNA"/>
</dbReference>
<dbReference type="Proteomes" id="UP000037600">
    <property type="component" value="Unassembled WGS sequence"/>
</dbReference>
<keyword evidence="1" id="KW-0472">Membrane</keyword>
<dbReference type="Pfam" id="PF20398">
    <property type="entry name" value="DUF6691"/>
    <property type="match status" value="1"/>
</dbReference>
<evidence type="ECO:0000313" key="3">
    <source>
        <dbReference type="Proteomes" id="UP000037600"/>
    </source>
</evidence>
<dbReference type="PROSITE" id="PS51257">
    <property type="entry name" value="PROKAR_LIPOPROTEIN"/>
    <property type="match status" value="1"/>
</dbReference>
<evidence type="ECO:0008006" key="4">
    <source>
        <dbReference type="Google" id="ProtNLM"/>
    </source>
</evidence>
<keyword evidence="1" id="KW-1133">Transmembrane helix</keyword>
<keyword evidence="3" id="KW-1185">Reference proteome</keyword>